<evidence type="ECO:0000256" key="1">
    <source>
        <dbReference type="SAM" id="Phobius"/>
    </source>
</evidence>
<name>A0A8D8Z8Q4_9HEMI</name>
<feature type="transmembrane region" description="Helical" evidence="1">
    <location>
        <begin position="21"/>
        <end position="40"/>
    </location>
</feature>
<dbReference type="EMBL" id="HBUF01441217">
    <property type="protein sequence ID" value="CAG6742955.1"/>
    <property type="molecule type" value="Transcribed_RNA"/>
</dbReference>
<evidence type="ECO:0000313" key="2">
    <source>
        <dbReference type="EMBL" id="CAG6742955.1"/>
    </source>
</evidence>
<proteinExistence type="predicted"/>
<keyword evidence="1" id="KW-0812">Transmembrane</keyword>
<accession>A0A8D8Z8Q4</accession>
<dbReference type="AlphaFoldDB" id="A0A8D8Z8Q4"/>
<sequence length="126" mass="15130">MITRGWIIKQDYTNLCLISRIDFDIQFLLVFLLVINLLWFNKTAGIFWVDVIKPYGQKTSMKIKFESCFIIWSQVSHWIRHYLRPIKVLKRFCKFYQLQVTIPNRGKSQIRSNCNSAYNRRGVLHV</sequence>
<reference evidence="2" key="1">
    <citation type="submission" date="2021-05" db="EMBL/GenBank/DDBJ databases">
        <authorList>
            <person name="Alioto T."/>
            <person name="Alioto T."/>
            <person name="Gomez Garrido J."/>
        </authorList>
    </citation>
    <scope>NUCLEOTIDE SEQUENCE</scope>
</reference>
<keyword evidence="1" id="KW-0472">Membrane</keyword>
<organism evidence="2">
    <name type="scientific">Cacopsylla melanoneura</name>
    <dbReference type="NCBI Taxonomy" id="428564"/>
    <lineage>
        <taxon>Eukaryota</taxon>
        <taxon>Metazoa</taxon>
        <taxon>Ecdysozoa</taxon>
        <taxon>Arthropoda</taxon>
        <taxon>Hexapoda</taxon>
        <taxon>Insecta</taxon>
        <taxon>Pterygota</taxon>
        <taxon>Neoptera</taxon>
        <taxon>Paraneoptera</taxon>
        <taxon>Hemiptera</taxon>
        <taxon>Sternorrhyncha</taxon>
        <taxon>Psylloidea</taxon>
        <taxon>Psyllidae</taxon>
        <taxon>Psyllinae</taxon>
        <taxon>Cacopsylla</taxon>
    </lineage>
</organism>
<protein>
    <submittedName>
        <fullName evidence="2">Uncharacterized protein</fullName>
    </submittedName>
</protein>
<keyword evidence="1" id="KW-1133">Transmembrane helix</keyword>